<feature type="compositionally biased region" description="Polar residues" evidence="1">
    <location>
        <begin position="93"/>
        <end position="110"/>
    </location>
</feature>
<dbReference type="AlphaFoldDB" id="A0A368SBB9"/>
<name>A0A368SBB9_SETIT</name>
<accession>A0A368SBB9</accession>
<evidence type="ECO:0000256" key="1">
    <source>
        <dbReference type="SAM" id="MobiDB-lite"/>
    </source>
</evidence>
<reference evidence="2" key="1">
    <citation type="journal article" date="2012" name="Nat. Biotechnol.">
        <title>Reference genome sequence of the model plant Setaria.</title>
        <authorList>
            <person name="Bennetzen J.L."/>
            <person name="Schmutz J."/>
            <person name="Wang H."/>
            <person name="Percifield R."/>
            <person name="Hawkins J."/>
            <person name="Pontaroli A.C."/>
            <person name="Estep M."/>
            <person name="Feng L."/>
            <person name="Vaughn J.N."/>
            <person name="Grimwood J."/>
            <person name="Jenkins J."/>
            <person name="Barry K."/>
            <person name="Lindquist E."/>
            <person name="Hellsten U."/>
            <person name="Deshpande S."/>
            <person name="Wang X."/>
            <person name="Wu X."/>
            <person name="Mitros T."/>
            <person name="Triplett J."/>
            <person name="Yang X."/>
            <person name="Ye C.Y."/>
            <person name="Mauro-Herrera M."/>
            <person name="Wang L."/>
            <person name="Li P."/>
            <person name="Sharma M."/>
            <person name="Sharma R."/>
            <person name="Ronald P.C."/>
            <person name="Panaud O."/>
            <person name="Kellogg E.A."/>
            <person name="Brutnell T.P."/>
            <person name="Doust A.N."/>
            <person name="Tuskan G.A."/>
            <person name="Rokhsar D."/>
            <person name="Devos K.M."/>
        </authorList>
    </citation>
    <scope>NUCLEOTIDE SEQUENCE [LARGE SCALE GENOMIC DNA]</scope>
    <source>
        <strain evidence="2">Yugu1</strain>
    </source>
</reference>
<sequence length="117" mass="13582">MPKRRDMSFEEYWNHYRQRAVLKDVPDICESSEKTKEERGKGKVIKKKENKEVAKPIEKQTSFQKEHDKFMSDIIFEEMCLVEGELPDKLARNGTTEGEISTNGENTEAEVSSKIGR</sequence>
<dbReference type="EMBL" id="CM003535">
    <property type="protein sequence ID" value="RCV39658.1"/>
    <property type="molecule type" value="Genomic_DNA"/>
</dbReference>
<feature type="region of interest" description="Disordered" evidence="1">
    <location>
        <begin position="91"/>
        <end position="117"/>
    </location>
</feature>
<proteinExistence type="predicted"/>
<evidence type="ECO:0000313" key="2">
    <source>
        <dbReference type="EMBL" id="RCV39658.1"/>
    </source>
</evidence>
<organism evidence="2">
    <name type="scientific">Setaria italica</name>
    <name type="common">Foxtail millet</name>
    <name type="synonym">Panicum italicum</name>
    <dbReference type="NCBI Taxonomy" id="4555"/>
    <lineage>
        <taxon>Eukaryota</taxon>
        <taxon>Viridiplantae</taxon>
        <taxon>Streptophyta</taxon>
        <taxon>Embryophyta</taxon>
        <taxon>Tracheophyta</taxon>
        <taxon>Spermatophyta</taxon>
        <taxon>Magnoliopsida</taxon>
        <taxon>Liliopsida</taxon>
        <taxon>Poales</taxon>
        <taxon>Poaceae</taxon>
        <taxon>PACMAD clade</taxon>
        <taxon>Panicoideae</taxon>
        <taxon>Panicodae</taxon>
        <taxon>Paniceae</taxon>
        <taxon>Cenchrinae</taxon>
        <taxon>Setaria</taxon>
    </lineage>
</organism>
<dbReference type="OrthoDB" id="586655at2759"/>
<gene>
    <name evidence="2" type="ORF">SETIT_8G241300v2</name>
</gene>
<protein>
    <submittedName>
        <fullName evidence="2">Uncharacterized protein</fullName>
    </submittedName>
</protein>
<reference evidence="2" key="2">
    <citation type="submission" date="2015-07" db="EMBL/GenBank/DDBJ databases">
        <authorList>
            <person name="Noorani M."/>
        </authorList>
    </citation>
    <scope>NUCLEOTIDE SEQUENCE</scope>
    <source>
        <strain evidence="2">Yugu1</strain>
    </source>
</reference>